<dbReference type="PANTHER" id="PTHR24148">
    <property type="entry name" value="ANKYRIN REPEAT DOMAIN-CONTAINING PROTEIN 39 HOMOLOG-RELATED"/>
    <property type="match status" value="1"/>
</dbReference>
<dbReference type="OrthoDB" id="2157530at2759"/>
<gene>
    <name evidence="2" type="ORF">S40285_03119</name>
</gene>
<dbReference type="AlphaFoldDB" id="A0A084QMA1"/>
<protein>
    <recommendedName>
        <fullName evidence="1">Heterokaryon incompatibility domain-containing protein</fullName>
    </recommendedName>
</protein>
<accession>A0A084QMA1</accession>
<sequence>MGSSTGVYEYDEISHQPSSVETSLVTQYPGNFSDMIRISIKKVDLDAPKRPRFEALSYYWGSPQAFGTVYVDQGGTIPIAQNLGTALRYLRNRHRRRTLWIDALCINQQNETEKNHHVGWMGQVFRMAFRVIVFLGHLGHCDERAIDHLVRIGESVEPDWEQPSFEVKEQYESKFLGTTPMLNQEETQEIDAIMSRPVFSRMWVIQEVSLMESPNQGIVQRGNKIASWNSFRTGFWVMSTTPRLHFNRLGKELSEFELLDSNHFIFGSVFEELQRNEIESEGIHLLRFCETRNQQLDSPGWHAPSWVPRPLSDVSNLATTRPMPMTRFKPHFKLESNGVLQVWGHCIRTITKTWDCSPMALAWSKDCGLKYILKYLYDLHLNGFLSSKQSFTAEQNIILVMETLLSDCYKETTAPSWNYPSWHAVSTMISRFCDRQRRDDVQEDEPDDSFNTLYSVLSKTFRSPTVFFVSENRRIGLGTPGTRPKDEIYALYGLSCYMVLRVEDAKHRVVGPTRIGGERAGEAVFGPPPNRDIWLGYDSLRERHFFKNLETGKVVQDLRMTDYLGALDRCPEILSGGERAENRDVWGKHLAPHIRQFRPPHLQLRPQIGSDDSPLHAHLAVANLDRERAGFETISQSRLYQASGWPRGRARVKGKDLHLKGWWINKIKIIGPAVSDAKDSTVFKAILAQWKELIQKFTLVDWESDDGICGQVASAFLSLPFHKEFNPVRLFIELKCKQASRSEHCQRFLPTDGPQRDEMARFLCSGDPGVFRNWRYEGTVKSCISYRALCITESGQPWLCVPSAESGDEIWGVYDGRVALVFRSLQSDGGLETFNMDGYCYLHGSMDGEPVPCERRSKTIRLL</sequence>
<dbReference type="HOGENOM" id="CLU_331806_0_0_1"/>
<dbReference type="EMBL" id="KL660620">
    <property type="protein sequence ID" value="KFA65086.1"/>
    <property type="molecule type" value="Genomic_DNA"/>
</dbReference>
<name>A0A084QMA1_STAC4</name>
<dbReference type="InterPro" id="IPR052895">
    <property type="entry name" value="HetReg/Transcr_Mod"/>
</dbReference>
<organism evidence="2 3">
    <name type="scientific">Stachybotrys chlorohalonatus (strain IBT 40285)</name>
    <dbReference type="NCBI Taxonomy" id="1283841"/>
    <lineage>
        <taxon>Eukaryota</taxon>
        <taxon>Fungi</taxon>
        <taxon>Dikarya</taxon>
        <taxon>Ascomycota</taxon>
        <taxon>Pezizomycotina</taxon>
        <taxon>Sordariomycetes</taxon>
        <taxon>Hypocreomycetidae</taxon>
        <taxon>Hypocreales</taxon>
        <taxon>Stachybotryaceae</taxon>
        <taxon>Stachybotrys</taxon>
    </lineage>
</organism>
<reference evidence="2 3" key="1">
    <citation type="journal article" date="2014" name="BMC Genomics">
        <title>Comparative genome sequencing reveals chemotype-specific gene clusters in the toxigenic black mold Stachybotrys.</title>
        <authorList>
            <person name="Semeiks J."/>
            <person name="Borek D."/>
            <person name="Otwinowski Z."/>
            <person name="Grishin N.V."/>
        </authorList>
    </citation>
    <scope>NUCLEOTIDE SEQUENCE [LARGE SCALE GENOMIC DNA]</scope>
    <source>
        <strain evidence="2 3">IBT 40285</strain>
    </source>
</reference>
<dbReference type="InParanoid" id="A0A084QMA1"/>
<evidence type="ECO:0000259" key="1">
    <source>
        <dbReference type="Pfam" id="PF06985"/>
    </source>
</evidence>
<dbReference type="STRING" id="1283841.A0A084QMA1"/>
<evidence type="ECO:0000313" key="3">
    <source>
        <dbReference type="Proteomes" id="UP000028524"/>
    </source>
</evidence>
<dbReference type="Proteomes" id="UP000028524">
    <property type="component" value="Unassembled WGS sequence"/>
</dbReference>
<keyword evidence="3" id="KW-1185">Reference proteome</keyword>
<dbReference type="PANTHER" id="PTHR24148:SF64">
    <property type="entry name" value="HETEROKARYON INCOMPATIBILITY DOMAIN-CONTAINING PROTEIN"/>
    <property type="match status" value="1"/>
</dbReference>
<proteinExistence type="predicted"/>
<evidence type="ECO:0000313" key="2">
    <source>
        <dbReference type="EMBL" id="KFA65086.1"/>
    </source>
</evidence>
<feature type="domain" description="Heterokaryon incompatibility" evidence="1">
    <location>
        <begin position="53"/>
        <end position="207"/>
    </location>
</feature>
<dbReference type="Pfam" id="PF06985">
    <property type="entry name" value="HET"/>
    <property type="match status" value="1"/>
</dbReference>
<dbReference type="InterPro" id="IPR010730">
    <property type="entry name" value="HET"/>
</dbReference>